<evidence type="ECO:0000256" key="9">
    <source>
        <dbReference type="ARBA" id="ARBA00018337"/>
    </source>
</evidence>
<keyword evidence="16" id="KW-0496">Mitochondrion</keyword>
<feature type="region of interest" description="Disordered" evidence="23">
    <location>
        <begin position="677"/>
        <end position="705"/>
    </location>
</feature>
<dbReference type="GO" id="GO:0006355">
    <property type="term" value="P:regulation of DNA-templated transcription"/>
    <property type="evidence" value="ECO:0007669"/>
    <property type="project" value="InterPro"/>
</dbReference>
<comment type="cofactor">
    <cofactor evidence="1">
        <name>Mg(2+)</name>
        <dbReference type="ChEBI" id="CHEBI:18420"/>
    </cofactor>
</comment>
<dbReference type="InterPro" id="IPR015222">
    <property type="entry name" value="Tam41"/>
</dbReference>
<dbReference type="GO" id="GO:0032049">
    <property type="term" value="P:cardiolipin biosynthetic process"/>
    <property type="evidence" value="ECO:0007669"/>
    <property type="project" value="InterPro"/>
</dbReference>
<keyword evidence="19" id="KW-1208">Phospholipid metabolism</keyword>
<comment type="caution">
    <text evidence="24">The sequence shown here is derived from an EMBL/GenBank/DDBJ whole genome shotgun (WGS) entry which is preliminary data.</text>
</comment>
<comment type="subcellular location">
    <subcellularLocation>
        <location evidence="4">Mitochondrion inner membrane</location>
        <topology evidence="4">Peripheral membrane protein</topology>
        <orientation evidence="4">Matrix side</orientation>
    </subcellularLocation>
</comment>
<evidence type="ECO:0000256" key="17">
    <source>
        <dbReference type="ARBA" id="ARBA00023136"/>
    </source>
</evidence>
<feature type="compositionally biased region" description="Polar residues" evidence="23">
    <location>
        <begin position="693"/>
        <end position="705"/>
    </location>
</feature>
<dbReference type="GO" id="GO:0005743">
    <property type="term" value="C:mitochondrial inner membrane"/>
    <property type="evidence" value="ECO:0007669"/>
    <property type="project" value="UniProtKB-SubCell"/>
</dbReference>
<evidence type="ECO:0000256" key="7">
    <source>
        <dbReference type="ARBA" id="ARBA00005458"/>
    </source>
</evidence>
<comment type="function">
    <text evidence="3">Catalyzes the conversion of phosphatidic acid (PA) to CDP-diacylglycerol (CDP-DAG), an essential intermediate in the synthesis of phosphatidylglycerol, cardiolipin and phosphatidylinositol.</text>
</comment>
<keyword evidence="13" id="KW-0999">Mitochondrion inner membrane</keyword>
<feature type="region of interest" description="Disordered" evidence="23">
    <location>
        <begin position="462"/>
        <end position="490"/>
    </location>
</feature>
<dbReference type="AlphaFoldDB" id="A0AAD8ZHZ9"/>
<organism evidence="24 25">
    <name type="scientific">Electrophorus voltai</name>
    <dbReference type="NCBI Taxonomy" id="2609070"/>
    <lineage>
        <taxon>Eukaryota</taxon>
        <taxon>Metazoa</taxon>
        <taxon>Chordata</taxon>
        <taxon>Craniata</taxon>
        <taxon>Vertebrata</taxon>
        <taxon>Euteleostomi</taxon>
        <taxon>Actinopterygii</taxon>
        <taxon>Neopterygii</taxon>
        <taxon>Teleostei</taxon>
        <taxon>Ostariophysi</taxon>
        <taxon>Gymnotiformes</taxon>
        <taxon>Gymnotoidei</taxon>
        <taxon>Gymnotidae</taxon>
        <taxon>Electrophorus</taxon>
    </lineage>
</organism>
<keyword evidence="25" id="KW-1185">Reference proteome</keyword>
<evidence type="ECO:0000256" key="20">
    <source>
        <dbReference type="ARBA" id="ARBA00025784"/>
    </source>
</evidence>
<evidence type="ECO:0000256" key="22">
    <source>
        <dbReference type="ARBA" id="ARBA00031502"/>
    </source>
</evidence>
<dbReference type="GO" id="GO:0004605">
    <property type="term" value="F:phosphatidate cytidylyltransferase activity"/>
    <property type="evidence" value="ECO:0007669"/>
    <property type="project" value="UniProtKB-EC"/>
</dbReference>
<evidence type="ECO:0000256" key="1">
    <source>
        <dbReference type="ARBA" id="ARBA00001946"/>
    </source>
</evidence>
<proteinExistence type="inferred from homology"/>
<evidence type="ECO:0000256" key="10">
    <source>
        <dbReference type="ARBA" id="ARBA00022516"/>
    </source>
</evidence>
<keyword evidence="14" id="KW-0460">Magnesium</keyword>
<feature type="compositionally biased region" description="Low complexity" evidence="23">
    <location>
        <begin position="680"/>
        <end position="692"/>
    </location>
</feature>
<comment type="pathway">
    <text evidence="6">Lipid metabolism.</text>
</comment>
<dbReference type="InterPro" id="IPR028184">
    <property type="entry name" value="VGLL4"/>
</dbReference>
<dbReference type="InterPro" id="IPR006627">
    <property type="entry name" value="TDU_repeat"/>
</dbReference>
<dbReference type="EC" id="2.7.7.41" evidence="8"/>
<name>A0AAD8ZHZ9_9TELE</name>
<evidence type="ECO:0000256" key="19">
    <source>
        <dbReference type="ARBA" id="ARBA00023264"/>
    </source>
</evidence>
<evidence type="ECO:0000256" key="21">
    <source>
        <dbReference type="ARBA" id="ARBA00029893"/>
    </source>
</evidence>
<evidence type="ECO:0000256" key="13">
    <source>
        <dbReference type="ARBA" id="ARBA00022792"/>
    </source>
</evidence>
<gene>
    <name evidence="24" type="ORF">P4O66_006301</name>
</gene>
<comment type="similarity">
    <text evidence="20">Belongs to the vestigial family.</text>
</comment>
<dbReference type="GO" id="GO:0016024">
    <property type="term" value="P:CDP-diacylglycerol biosynthetic process"/>
    <property type="evidence" value="ECO:0007669"/>
    <property type="project" value="TreeGrafter"/>
</dbReference>
<keyword evidence="10" id="KW-0444">Lipid biosynthesis</keyword>
<keyword evidence="11" id="KW-0808">Transferase</keyword>
<evidence type="ECO:0000313" key="25">
    <source>
        <dbReference type="Proteomes" id="UP001239994"/>
    </source>
</evidence>
<keyword evidence="15" id="KW-0443">Lipid metabolism</keyword>
<dbReference type="Pfam" id="PF09139">
    <property type="entry name" value="Tam41_Mmp37"/>
    <property type="match status" value="1"/>
</dbReference>
<accession>A0AAD8ZHZ9</accession>
<evidence type="ECO:0000256" key="23">
    <source>
        <dbReference type="SAM" id="MobiDB-lite"/>
    </source>
</evidence>
<evidence type="ECO:0000256" key="18">
    <source>
        <dbReference type="ARBA" id="ARBA00023209"/>
    </source>
</evidence>
<keyword evidence="12" id="KW-0548">Nucleotidyltransferase</keyword>
<comment type="pathway">
    <text evidence="5">Phospholipid metabolism; CDP-diacylglycerol biosynthesis; CDP-diacylglycerol from sn-glycerol 3-phosphate: step 3/3.</text>
</comment>
<evidence type="ECO:0000256" key="3">
    <source>
        <dbReference type="ARBA" id="ARBA00003203"/>
    </source>
</evidence>
<evidence type="ECO:0000256" key="11">
    <source>
        <dbReference type="ARBA" id="ARBA00022679"/>
    </source>
</evidence>
<evidence type="ECO:0000256" key="2">
    <source>
        <dbReference type="ARBA" id="ARBA00002229"/>
    </source>
</evidence>
<dbReference type="PANTHER" id="PTHR13619:SF0">
    <property type="entry name" value="PHOSPHATIDATE CYTIDYLYLTRANSFERASE, MITOCHONDRIAL"/>
    <property type="match status" value="1"/>
</dbReference>
<evidence type="ECO:0000256" key="12">
    <source>
        <dbReference type="ARBA" id="ARBA00022695"/>
    </source>
</evidence>
<comment type="similarity">
    <text evidence="7">Belongs to the TAM41 family.</text>
</comment>
<evidence type="ECO:0000256" key="4">
    <source>
        <dbReference type="ARBA" id="ARBA00004443"/>
    </source>
</evidence>
<dbReference type="SMART" id="SM00711">
    <property type="entry name" value="TDU"/>
    <property type="match status" value="2"/>
</dbReference>
<feature type="region of interest" description="Disordered" evidence="23">
    <location>
        <begin position="508"/>
        <end position="535"/>
    </location>
</feature>
<keyword evidence="17" id="KW-0472">Membrane</keyword>
<dbReference type="EMBL" id="JAROKS010000011">
    <property type="protein sequence ID" value="KAK1799769.1"/>
    <property type="molecule type" value="Genomic_DNA"/>
</dbReference>
<keyword evidence="18" id="KW-0594">Phospholipid biosynthesis</keyword>
<comment type="function">
    <text evidence="2">May act as a specific coactivator for the mammalian TEFs.</text>
</comment>
<evidence type="ECO:0000256" key="8">
    <source>
        <dbReference type="ARBA" id="ARBA00012487"/>
    </source>
</evidence>
<dbReference type="PANTHER" id="PTHR13619">
    <property type="entry name" value="PHOSPHATIDATE CYTIDYLYLTRANSFERASE, MITOCHONDRIAL"/>
    <property type="match status" value="1"/>
</dbReference>
<feature type="compositionally biased region" description="Basic and acidic residues" evidence="23">
    <location>
        <begin position="515"/>
        <end position="528"/>
    </location>
</feature>
<dbReference type="Pfam" id="PF15245">
    <property type="entry name" value="VGLL4"/>
    <property type="match status" value="1"/>
</dbReference>
<evidence type="ECO:0000256" key="15">
    <source>
        <dbReference type="ARBA" id="ARBA00023098"/>
    </source>
</evidence>
<evidence type="ECO:0000256" key="6">
    <source>
        <dbReference type="ARBA" id="ARBA00005189"/>
    </source>
</evidence>
<dbReference type="Proteomes" id="UP001239994">
    <property type="component" value="Unassembled WGS sequence"/>
</dbReference>
<evidence type="ECO:0000256" key="5">
    <source>
        <dbReference type="ARBA" id="ARBA00005119"/>
    </source>
</evidence>
<evidence type="ECO:0000313" key="24">
    <source>
        <dbReference type="EMBL" id="KAK1799769.1"/>
    </source>
</evidence>
<reference evidence="24" key="1">
    <citation type="submission" date="2023-03" db="EMBL/GenBank/DDBJ databases">
        <title>Electrophorus voltai genome.</title>
        <authorList>
            <person name="Bian C."/>
        </authorList>
    </citation>
    <scope>NUCLEOTIDE SEQUENCE</scope>
    <source>
        <strain evidence="24">CB-2022</strain>
        <tissue evidence="24">Muscle</tissue>
    </source>
</reference>
<evidence type="ECO:0000256" key="16">
    <source>
        <dbReference type="ARBA" id="ARBA00023128"/>
    </source>
</evidence>
<evidence type="ECO:0000256" key="14">
    <source>
        <dbReference type="ARBA" id="ARBA00022842"/>
    </source>
</evidence>
<sequence length="705" mass="77986">MTLPALQNTSVFYRRIMSQFPQDISLAFAYGSGVFKQAGTTQGQMGRNMMDFVFAVDDPITWHKMNLRENRKHYSLLKFLGPKQISSIQNDYGAAVYFNTLVPTDGRMIKYGVISTDSLIDDLLHWKTMYVAGRLHKPVRILLQNENGKLHAALVSNLKSAVNACFLMLPESFSEEELFHQIAGLSYSGDFRMVIGEDKSKVSNIVKDNMQHFRILYNNILQECPQVVYRPQQGRLEVDKSPEGQFTQLMALPRTLQQQITRLVDPPGKNRDVEEILLQVAQDPDCASVVQQVCERHLIDSENLQYFTKCQRNCHSRTHEDGVIQYEKAAEDVERLVEEDVISSLHISHELSVAAGILDLHGAAPAKAVQWVQRISQDFNPNLTAELQKKQTEGSVVRAGGLLLSLGNQRAMQLTNCQESRALVGVAVCDNKGVPAAIFLKLQIGEATLRGEPRMQPISLAPVVSGHRTGPPPISPSKRKHIGDQADDDLDCSNEHVAKMSRLFASQLGKPANGDYRKDPRERSRSPVERAAAPPALSLHGGQFYAHVPSLAMDQPLALTKNSMDAARTVAISPTVSPVERQQNRPSVITCAPANNRNCNLSHCTVSHNGCSPILPSNYRRPSNTNTTCDPVIEEHFRRSLGKNYKEAEPVANSVSITGSVDDHFAKALGETWLQIKAKGSSSGSPDSSPNSHMVNHNHSPSLVS</sequence>
<protein>
    <recommendedName>
        <fullName evidence="9">Phosphatidate cytidylyltransferase, mitochondrial</fullName>
        <ecNumber evidence="8">2.7.7.41</ecNumber>
    </recommendedName>
    <alternativeName>
        <fullName evidence="21">CDP-diacylglycerol synthase</fullName>
    </alternativeName>
    <alternativeName>
        <fullName evidence="22">Mitochondrial translocator assembly and maintenance protein 41 homolog</fullName>
    </alternativeName>
</protein>